<name>A0A1T4XZL3_9BACL</name>
<dbReference type="RefSeq" id="WP_078817102.1">
    <property type="nucleotide sequence ID" value="NZ_FUYJ01000002.1"/>
</dbReference>
<gene>
    <name evidence="1" type="ORF">SAMN04244570_1451</name>
</gene>
<dbReference type="InterPro" id="IPR003208">
    <property type="entry name" value="Dehydtase/Dehydtase_re"/>
</dbReference>
<sequence length="117" mass="13423">MKHNTVCIPVFLSESVDQLLVKEVCAGLEEEGVPYACKQISEEGFSFTSLQVSILIRNEHAISIFHEKLPNRPYLIERKQNGRRAGQNAARLVKGLPLFLEEEYDDRTEFRDSKKND</sequence>
<protein>
    <submittedName>
        <fullName evidence="1">Dehydratase medium subunit</fullName>
    </submittedName>
</protein>
<dbReference type="SUPFAM" id="SSF52968">
    <property type="entry name" value="B12-dependent dehydatase associated subunit"/>
    <property type="match status" value="1"/>
</dbReference>
<dbReference type="EMBL" id="FUYJ01000002">
    <property type="protein sequence ID" value="SKA94658.1"/>
    <property type="molecule type" value="Genomic_DNA"/>
</dbReference>
<dbReference type="Gene3D" id="3.40.50.10150">
    <property type="entry name" value="B12-dependent dehydatase associated subunit"/>
    <property type="match status" value="1"/>
</dbReference>
<proteinExistence type="predicted"/>
<dbReference type="Pfam" id="PF02288">
    <property type="entry name" value="Dehydratase_MU"/>
    <property type="match status" value="1"/>
</dbReference>
<organism evidence="1 2">
    <name type="scientific">Sporosarcina newyorkensis</name>
    <dbReference type="NCBI Taxonomy" id="759851"/>
    <lineage>
        <taxon>Bacteria</taxon>
        <taxon>Bacillati</taxon>
        <taxon>Bacillota</taxon>
        <taxon>Bacilli</taxon>
        <taxon>Bacillales</taxon>
        <taxon>Caryophanaceae</taxon>
        <taxon>Sporosarcina</taxon>
    </lineage>
</organism>
<accession>A0A1T4XZL3</accession>
<reference evidence="2" key="1">
    <citation type="submission" date="2017-02" db="EMBL/GenBank/DDBJ databases">
        <authorList>
            <person name="Varghese N."/>
            <person name="Submissions S."/>
        </authorList>
    </citation>
    <scope>NUCLEOTIDE SEQUENCE [LARGE SCALE GENOMIC DNA]</scope>
    <source>
        <strain evidence="2">DSM 23966</strain>
    </source>
</reference>
<dbReference type="Proteomes" id="UP000190042">
    <property type="component" value="Unassembled WGS sequence"/>
</dbReference>
<dbReference type="AlphaFoldDB" id="A0A1T4XZL3"/>
<evidence type="ECO:0000313" key="2">
    <source>
        <dbReference type="Proteomes" id="UP000190042"/>
    </source>
</evidence>
<evidence type="ECO:0000313" key="1">
    <source>
        <dbReference type="EMBL" id="SKA94658.1"/>
    </source>
</evidence>
<keyword evidence="2" id="KW-1185">Reference proteome</keyword>
<dbReference type="InterPro" id="IPR010254">
    <property type="entry name" value="B12-dep_deHydtase_bsu"/>
</dbReference>